<dbReference type="SUPFAM" id="SSF52540">
    <property type="entry name" value="P-loop containing nucleoside triphosphate hydrolases"/>
    <property type="match status" value="1"/>
</dbReference>
<dbReference type="STRING" id="1218591.LEP1GSC199_1634"/>
<feature type="domain" description="NACHT" evidence="1">
    <location>
        <begin position="97"/>
        <end position="212"/>
    </location>
</feature>
<dbReference type="PANTHER" id="PTHR46844:SF1">
    <property type="entry name" value="SLR5058 PROTEIN"/>
    <property type="match status" value="1"/>
</dbReference>
<accession>N1WD35</accession>
<dbReference type="EMBL" id="AOGY02000050">
    <property type="protein sequence ID" value="EMY69781.1"/>
    <property type="molecule type" value="Genomic_DNA"/>
</dbReference>
<comment type="caution">
    <text evidence="2">The sequence shown here is derived from an EMBL/GenBank/DDBJ whole genome shotgun (WGS) entry which is preliminary data.</text>
</comment>
<dbReference type="PANTHER" id="PTHR46844">
    <property type="entry name" value="SLR5058 PROTEIN"/>
    <property type="match status" value="1"/>
</dbReference>
<gene>
    <name evidence="2" type="ORF">LEP1GSC199_1634</name>
</gene>
<proteinExistence type="predicted"/>
<reference evidence="2 3" key="1">
    <citation type="submission" date="2013-03" db="EMBL/GenBank/DDBJ databases">
        <authorList>
            <person name="Harkins D.M."/>
            <person name="Durkin A.S."/>
            <person name="Brinkac L.M."/>
            <person name="Haft D.H."/>
            <person name="Selengut J.D."/>
            <person name="Sanka R."/>
            <person name="DePew J."/>
            <person name="Purushe J."/>
            <person name="Galloway R.L."/>
            <person name="Vinetz J.M."/>
            <person name="Sutton G.G."/>
            <person name="Nierman W.C."/>
            <person name="Fouts D.E."/>
        </authorList>
    </citation>
    <scope>NUCLEOTIDE SEQUENCE [LARGE SCALE GENOMIC DNA]</scope>
    <source>
        <strain evidence="2 3">Waz Holland</strain>
    </source>
</reference>
<dbReference type="AlphaFoldDB" id="N1WD35"/>
<sequence>MEEDKLIEAFIKSSSEIFLSNIGEGIKSLKEETILFFRTNIKNYLKKTLNKISHVKTILHKSTPVYLYDIYVPLTVQSEDNQFQSKELLNFIKTDNFCTTLIGEAGSGKSTFIKDLFIQYILEKSKIPLLIELRSIDFETSTLESHIKSELSYDNFLPNETIFERKLKDGSFVFFLDGFDEINSYKKNNLANSLQSFINKYNENKFIITSRPFANIELLAGFRNYKILPFTESEIRIFVEKQLKSDPKQSKKIIETLKALPKESPIREYIFNPLLLSLFILTYQTNSLIPNKRHIFYRRVIDALFITHDSLSKIGFEREYKSELPQDKIEEILKRFSALTYFKNLITFDSTEINKNLNLIKEKTNFEFDNNAFIEDMKVAACLWVEIEGKYTFAHRSIQEYFTALYISNSESSSMEKLFKKFKVSRINPHSDHSNLLSLLKEMALLHYNKFYLEPILNEFLKKMKANTKENIKKIICNLATGLIFHDNIPQKSKLNNIGIGIGSLYDHYQLLTKEFENIPYFTILYETIRTEGTKYFKDKPEFHNNTLLKFNDHPKFLDLLASNIGLKKFSKEMVKNLNNYHKSLKISINNEIKKEKELVELI</sequence>
<dbReference type="InterPro" id="IPR007111">
    <property type="entry name" value="NACHT_NTPase"/>
</dbReference>
<dbReference type="Gene3D" id="3.40.50.300">
    <property type="entry name" value="P-loop containing nucleotide triphosphate hydrolases"/>
    <property type="match status" value="1"/>
</dbReference>
<dbReference type="PROSITE" id="PS50837">
    <property type="entry name" value="NACHT"/>
    <property type="match status" value="1"/>
</dbReference>
<evidence type="ECO:0000313" key="2">
    <source>
        <dbReference type="EMBL" id="EMY69781.1"/>
    </source>
</evidence>
<dbReference type="RefSeq" id="WP_002982130.1">
    <property type="nucleotide sequence ID" value="NZ_AOGY02000050.1"/>
</dbReference>
<dbReference type="Pfam" id="PF05729">
    <property type="entry name" value="NACHT"/>
    <property type="match status" value="1"/>
</dbReference>
<organism evidence="2 3">
    <name type="scientific">Leptospira vanthielii serovar Holland str. Waz Holland = ATCC 700522</name>
    <dbReference type="NCBI Taxonomy" id="1218591"/>
    <lineage>
        <taxon>Bacteria</taxon>
        <taxon>Pseudomonadati</taxon>
        <taxon>Spirochaetota</taxon>
        <taxon>Spirochaetia</taxon>
        <taxon>Leptospirales</taxon>
        <taxon>Leptospiraceae</taxon>
        <taxon>Leptospira</taxon>
    </lineage>
</organism>
<dbReference type="InterPro" id="IPR027417">
    <property type="entry name" value="P-loop_NTPase"/>
</dbReference>
<protein>
    <submittedName>
        <fullName evidence="2">NACHT domain protein</fullName>
    </submittedName>
</protein>
<name>N1WD35_9LEPT</name>
<evidence type="ECO:0000313" key="3">
    <source>
        <dbReference type="Proteomes" id="UP000012227"/>
    </source>
</evidence>
<evidence type="ECO:0000259" key="1">
    <source>
        <dbReference type="PROSITE" id="PS50837"/>
    </source>
</evidence>
<dbReference type="Proteomes" id="UP000012227">
    <property type="component" value="Unassembled WGS sequence"/>
</dbReference>